<evidence type="ECO:0000313" key="2">
    <source>
        <dbReference type="Proteomes" id="UP000265200"/>
    </source>
</evidence>
<dbReference type="Proteomes" id="UP000265200">
    <property type="component" value="Chromosome 14"/>
</dbReference>
<reference evidence="1" key="4">
    <citation type="submission" date="2025-09" db="UniProtKB">
        <authorList>
            <consortium name="Ensembl"/>
        </authorList>
    </citation>
    <scope>IDENTIFICATION</scope>
    <source>
        <strain evidence="1">HSOK</strain>
    </source>
</reference>
<dbReference type="AlphaFoldDB" id="A0A3P9IW07"/>
<reference evidence="1 2" key="2">
    <citation type="submission" date="2017-04" db="EMBL/GenBank/DDBJ databases">
        <title>CpG methylation of centromeres and impact of large insertions on vertebrate speciation.</title>
        <authorList>
            <person name="Ichikawa K."/>
            <person name="Yoshimura J."/>
            <person name="Morishita S."/>
        </authorList>
    </citation>
    <scope>NUCLEOTIDE SEQUENCE</scope>
    <source>
        <strain evidence="1 2">HSOK</strain>
    </source>
</reference>
<dbReference type="Ensembl" id="ENSORLT00015008867.1">
    <property type="protein sequence ID" value="ENSORLP00015024086.1"/>
    <property type="gene ID" value="ENSORLG00015004442.1"/>
</dbReference>
<sequence>IVIKSSSEVIKIATIQQAIEDTTVGISLLMDSGSGEEEDILVVHISQAVVVDLPSVGVAVAMLFGLIYSTNLDHPPHLRNTFKVIQKTCEPLNPKKQSLQTREI</sequence>
<name>A0A3P9IW07_ORYLA</name>
<reference evidence="1" key="3">
    <citation type="submission" date="2025-08" db="UniProtKB">
        <authorList>
            <consortium name="Ensembl"/>
        </authorList>
    </citation>
    <scope>IDENTIFICATION</scope>
    <source>
        <strain evidence="1">HSOK</strain>
    </source>
</reference>
<organism evidence="1 2">
    <name type="scientific">Oryzias latipes</name>
    <name type="common">Japanese rice fish</name>
    <name type="synonym">Japanese killifish</name>
    <dbReference type="NCBI Taxonomy" id="8090"/>
    <lineage>
        <taxon>Eukaryota</taxon>
        <taxon>Metazoa</taxon>
        <taxon>Chordata</taxon>
        <taxon>Craniata</taxon>
        <taxon>Vertebrata</taxon>
        <taxon>Euteleostomi</taxon>
        <taxon>Actinopterygii</taxon>
        <taxon>Neopterygii</taxon>
        <taxon>Teleostei</taxon>
        <taxon>Neoteleostei</taxon>
        <taxon>Acanthomorphata</taxon>
        <taxon>Ovalentaria</taxon>
        <taxon>Atherinomorphae</taxon>
        <taxon>Beloniformes</taxon>
        <taxon>Adrianichthyidae</taxon>
        <taxon>Oryziinae</taxon>
        <taxon>Oryzias</taxon>
    </lineage>
</organism>
<evidence type="ECO:0000313" key="1">
    <source>
        <dbReference type="Ensembl" id="ENSORLP00015024086.1"/>
    </source>
</evidence>
<accession>A0A3P9IW07</accession>
<reference key="1">
    <citation type="journal article" date="2007" name="Nature">
        <title>The medaka draft genome and insights into vertebrate genome evolution.</title>
        <authorList>
            <person name="Kasahara M."/>
            <person name="Naruse K."/>
            <person name="Sasaki S."/>
            <person name="Nakatani Y."/>
            <person name="Qu W."/>
            <person name="Ahsan B."/>
            <person name="Yamada T."/>
            <person name="Nagayasu Y."/>
            <person name="Doi K."/>
            <person name="Kasai Y."/>
            <person name="Jindo T."/>
            <person name="Kobayashi D."/>
            <person name="Shimada A."/>
            <person name="Toyoda A."/>
            <person name="Kuroki Y."/>
            <person name="Fujiyama A."/>
            <person name="Sasaki T."/>
            <person name="Shimizu A."/>
            <person name="Asakawa S."/>
            <person name="Shimizu N."/>
            <person name="Hashimoto S."/>
            <person name="Yang J."/>
            <person name="Lee Y."/>
            <person name="Matsushima K."/>
            <person name="Sugano S."/>
            <person name="Sakaizumi M."/>
            <person name="Narita T."/>
            <person name="Ohishi K."/>
            <person name="Haga S."/>
            <person name="Ohta F."/>
            <person name="Nomoto H."/>
            <person name="Nogata K."/>
            <person name="Morishita T."/>
            <person name="Endo T."/>
            <person name="Shin-I T."/>
            <person name="Takeda H."/>
            <person name="Morishita S."/>
            <person name="Kohara Y."/>
        </authorList>
    </citation>
    <scope>NUCLEOTIDE SEQUENCE [LARGE SCALE GENOMIC DNA]</scope>
    <source>
        <strain>Hd-rR</strain>
    </source>
</reference>
<proteinExistence type="predicted"/>
<protein>
    <submittedName>
        <fullName evidence="1">Uncharacterized protein</fullName>
    </submittedName>
</protein>